<evidence type="ECO:0000313" key="1">
    <source>
        <dbReference type="EMBL" id="CAP61979.1"/>
    </source>
</evidence>
<organism evidence="1">
    <name type="scientific">Podospora anserina (strain S / ATCC MYA-4624 / DSM 980 / FGSC 10383)</name>
    <name type="common">Pleurage anserina</name>
    <dbReference type="NCBI Taxonomy" id="515849"/>
    <lineage>
        <taxon>Eukaryota</taxon>
        <taxon>Fungi</taxon>
        <taxon>Dikarya</taxon>
        <taxon>Ascomycota</taxon>
        <taxon>Pezizomycotina</taxon>
        <taxon>Sordariomycetes</taxon>
        <taxon>Sordariomycetidae</taxon>
        <taxon>Sordariales</taxon>
        <taxon>Podosporaceae</taxon>
        <taxon>Podospora</taxon>
        <taxon>Podospora anserina</taxon>
    </lineage>
</organism>
<reference evidence="3" key="3">
    <citation type="journal article" date="2014" name="Genetics">
        <title>Maintaining two mating types: Structure of the mating type locus and its role in heterokaryosis in Podospora anserina.</title>
        <authorList>
            <person name="Grognet P."/>
            <person name="Bidard F."/>
            <person name="Kuchly C."/>
            <person name="Tong L.C.H."/>
            <person name="Coppin E."/>
            <person name="Benkhali J.A."/>
            <person name="Couloux A."/>
            <person name="Wincker P."/>
            <person name="Debuchy R."/>
            <person name="Silar P."/>
        </authorList>
    </citation>
    <scope>GENOME REANNOTATION</scope>
    <source>
        <strain evidence="3">S / ATCC MYA-4624 / DSM 980 / FGSC 10383</strain>
    </source>
</reference>
<dbReference type="KEGG" id="pan:PODANSg1219"/>
<dbReference type="RefSeq" id="XP_001904201.1">
    <property type="nucleotide sequence ID" value="XM_001904166.1"/>
</dbReference>
<dbReference type="AlphaFoldDB" id="B2AEW2"/>
<dbReference type="VEuPathDB" id="FungiDB:PODANS_5_1335"/>
<name>B2AEW2_PODAN</name>
<dbReference type="EMBL" id="FO904940">
    <property type="protein sequence ID" value="CDP29055.1"/>
    <property type="molecule type" value="Genomic_DNA"/>
</dbReference>
<dbReference type="HOGENOM" id="CLU_2224338_0_0_1"/>
<dbReference type="Proteomes" id="UP000001197">
    <property type="component" value="Chromosome 5"/>
</dbReference>
<accession>B2AEW2</accession>
<evidence type="ECO:0000313" key="3">
    <source>
        <dbReference type="Proteomes" id="UP000001197"/>
    </source>
</evidence>
<reference evidence="1" key="2">
    <citation type="submission" date="2008-07" db="EMBL/GenBank/DDBJ databases">
        <authorList>
            <person name="Genoscope - CEA"/>
        </authorList>
    </citation>
    <scope>NUCLEOTIDE SEQUENCE</scope>
    <source>
        <strain evidence="1">S mat+</strain>
    </source>
</reference>
<reference evidence="1 3" key="1">
    <citation type="journal article" date="2008" name="Genome Biol.">
        <title>The genome sequence of the model ascomycete fungus Podospora anserina.</title>
        <authorList>
            <person name="Espagne E."/>
            <person name="Lespinet O."/>
            <person name="Malagnac F."/>
            <person name="Da Silva C."/>
            <person name="Jaillon O."/>
            <person name="Porcel B.M."/>
            <person name="Couloux A."/>
            <person name="Aury J.-M."/>
            <person name="Segurens B."/>
            <person name="Poulain J."/>
            <person name="Anthouard V."/>
            <person name="Grossetete S."/>
            <person name="Khalili H."/>
            <person name="Coppin E."/>
            <person name="Dequard-Chablat M."/>
            <person name="Picard M."/>
            <person name="Contamine V."/>
            <person name="Arnaise S."/>
            <person name="Bourdais A."/>
            <person name="Berteaux-Lecellier V."/>
            <person name="Gautheret D."/>
            <person name="de Vries R.P."/>
            <person name="Battaglia E."/>
            <person name="Coutinho P.M."/>
            <person name="Danchin E.G.J."/>
            <person name="Henrissat B."/>
            <person name="El Khoury R."/>
            <person name="Sainsard-Chanet A."/>
            <person name="Boivin A."/>
            <person name="Pinan-Lucarre B."/>
            <person name="Sellem C.H."/>
            <person name="Debuchy R."/>
            <person name="Wincker P."/>
            <person name="Weissenbach J."/>
            <person name="Silar P."/>
        </authorList>
    </citation>
    <scope>NUCLEOTIDE SEQUENCE [LARGE SCALE GENOMIC DNA]</scope>
    <source>
        <strain evidence="3">S / ATCC MYA-4624 / DSM 980 / FGSC 10383</strain>
        <strain evidence="1">S mat+</strain>
    </source>
</reference>
<reference evidence="2" key="4">
    <citation type="submission" date="2015-04" db="EMBL/GenBank/DDBJ databases">
        <title>Maintaining two mating types: Structure of the mating type locus and its role in heterokaryosis in Podospora anserina.</title>
        <authorList>
            <person name="Grognet P."/>
            <person name="Bidard F."/>
            <person name="Kuchly C."/>
            <person name="Chan Ho Tong L."/>
            <person name="Coppin E."/>
            <person name="Ait Benkhali J."/>
            <person name="Couloux A."/>
            <person name="Wincker P."/>
            <person name="Debuchy R."/>
            <person name="Silar P."/>
        </authorList>
    </citation>
    <scope>NUCLEOTIDE SEQUENCE</scope>
</reference>
<protein>
    <submittedName>
        <fullName evidence="1">Podospora anserina S mat+ genomic DNA chromosome 5, supercontig 1</fullName>
    </submittedName>
</protein>
<dbReference type="EMBL" id="CU633457">
    <property type="protein sequence ID" value="CAP61979.1"/>
    <property type="molecule type" value="Genomic_DNA"/>
</dbReference>
<gene>
    <name evidence="1" type="ORF">PODANS_5_1335</name>
</gene>
<proteinExistence type="predicted"/>
<dbReference type="GeneID" id="6188275"/>
<evidence type="ECO:0000313" key="2">
    <source>
        <dbReference type="EMBL" id="CDP29055.1"/>
    </source>
</evidence>
<sequence>MPNRLLPKPSNGFTNPDDTIKDLFLGWYLNSISNLVTKLVIPRSASIIRLGQRVESALCIPKSIWVFHPPPIEPGMTDEELGLAVEGFVSFGTLAPSPGFALTILN</sequence>
<keyword evidence="3" id="KW-1185">Reference proteome</keyword>